<reference evidence="4" key="3">
    <citation type="submission" date="2006-11" db="EMBL/GenBank/DDBJ databases">
        <title>.</title>
        <authorList>
            <person name="Buell C."/>
            <person name="Yuan Q."/>
            <person name="Ouyang S."/>
            <person name="Liu J."/>
            <person name="Wang A."/>
            <person name="Maiti R."/>
            <person name="Lin H."/>
            <person name="Zhu W."/>
            <person name="Hamilton J."/>
            <person name="Jones K."/>
            <person name="Tallon L."/>
            <person name="Feldblyum T."/>
            <person name="Tsitrin T."/>
            <person name="Bera J."/>
            <person name="Kim M."/>
            <person name="Jin S."/>
            <person name="Fadrosh D."/>
            <person name="Vuong H."/>
            <person name="Overton II L."/>
            <person name="Reardon M."/>
            <person name="Weaver B."/>
            <person name="Johri S."/>
            <person name="Lewis M."/>
            <person name="Utterback T."/>
            <person name="Van Aken S."/>
            <person name="Wortman J."/>
            <person name="Haas B."/>
            <person name="Koo H."/>
            <person name="Zismann V."/>
            <person name="Hsiao J."/>
            <person name="Iobst S."/>
            <person name="de Vazeilles A."/>
            <person name="White O."/>
            <person name="Salzberg S."/>
            <person name="Fraser C."/>
        </authorList>
    </citation>
    <scope>NUCLEOTIDE SEQUENCE</scope>
</reference>
<reference evidence="5" key="4">
    <citation type="journal article" date="2008" name="Nucleic Acids Res.">
        <title>The rice annotation project database (RAP-DB): 2008 update.</title>
        <authorList>
            <consortium name="The rice annotation project (RAP)"/>
        </authorList>
    </citation>
    <scope>GENOME REANNOTATION</scope>
    <source>
        <strain evidence="5">cv. Nipponbare</strain>
    </source>
</reference>
<dbReference type="EMBL" id="AC105744">
    <property type="protein sequence ID" value="AAN04980.1"/>
    <property type="molecule type" value="Genomic_DNA"/>
</dbReference>
<keyword evidence="2" id="KW-1133">Transmembrane helix</keyword>
<dbReference type="AlphaFoldDB" id="Q53QW3"/>
<name>Q53QW3_ORYSJ</name>
<accession>Q53QW3</accession>
<evidence type="ECO:0000313" key="4">
    <source>
        <dbReference type="EMBL" id="AAX95548.1"/>
    </source>
</evidence>
<reference evidence="5" key="1">
    <citation type="journal article" date="2005" name="Nature">
        <title>The map-based sequence of the rice genome.</title>
        <authorList>
            <consortium name="International rice genome sequencing project (IRGSP)"/>
            <person name="Matsumoto T."/>
            <person name="Wu J."/>
            <person name="Kanamori H."/>
            <person name="Katayose Y."/>
            <person name="Fujisawa M."/>
            <person name="Namiki N."/>
            <person name="Mizuno H."/>
            <person name="Yamamoto K."/>
            <person name="Antonio B.A."/>
            <person name="Baba T."/>
            <person name="Sakata K."/>
            <person name="Nagamura Y."/>
            <person name="Aoki H."/>
            <person name="Arikawa K."/>
            <person name="Arita K."/>
            <person name="Bito T."/>
            <person name="Chiden Y."/>
            <person name="Fujitsuka N."/>
            <person name="Fukunaka R."/>
            <person name="Hamada M."/>
            <person name="Harada C."/>
            <person name="Hayashi A."/>
            <person name="Hijishita S."/>
            <person name="Honda M."/>
            <person name="Hosokawa S."/>
            <person name="Ichikawa Y."/>
            <person name="Idonuma A."/>
            <person name="Iijima M."/>
            <person name="Ikeda M."/>
            <person name="Ikeno M."/>
            <person name="Ito K."/>
            <person name="Ito S."/>
            <person name="Ito T."/>
            <person name="Ito Y."/>
            <person name="Ito Y."/>
            <person name="Iwabuchi A."/>
            <person name="Kamiya K."/>
            <person name="Karasawa W."/>
            <person name="Kurita K."/>
            <person name="Katagiri S."/>
            <person name="Kikuta A."/>
            <person name="Kobayashi H."/>
            <person name="Kobayashi N."/>
            <person name="Machita K."/>
            <person name="Maehara T."/>
            <person name="Masukawa M."/>
            <person name="Mizubayashi T."/>
            <person name="Mukai Y."/>
            <person name="Nagasaki H."/>
            <person name="Nagata Y."/>
            <person name="Naito S."/>
            <person name="Nakashima M."/>
            <person name="Nakama Y."/>
            <person name="Nakamichi Y."/>
            <person name="Nakamura M."/>
            <person name="Meguro A."/>
            <person name="Negishi M."/>
            <person name="Ohta I."/>
            <person name="Ohta T."/>
            <person name="Okamoto M."/>
            <person name="Ono N."/>
            <person name="Saji S."/>
            <person name="Sakaguchi M."/>
            <person name="Sakai K."/>
            <person name="Shibata M."/>
            <person name="Shimokawa T."/>
            <person name="Song J."/>
            <person name="Takazaki Y."/>
            <person name="Terasawa K."/>
            <person name="Tsugane M."/>
            <person name="Tsuji K."/>
            <person name="Ueda S."/>
            <person name="Waki K."/>
            <person name="Yamagata H."/>
            <person name="Yamamoto M."/>
            <person name="Yamamoto S."/>
            <person name="Yamane H."/>
            <person name="Yoshiki S."/>
            <person name="Yoshihara R."/>
            <person name="Yukawa K."/>
            <person name="Zhong H."/>
            <person name="Yano M."/>
            <person name="Yuan Q."/>
            <person name="Ouyang S."/>
            <person name="Liu J."/>
            <person name="Jones K.M."/>
            <person name="Gansberger K."/>
            <person name="Moffat K."/>
            <person name="Hill J."/>
            <person name="Bera J."/>
            <person name="Fadrosh D."/>
            <person name="Jin S."/>
            <person name="Johri S."/>
            <person name="Kim M."/>
            <person name="Overton L."/>
            <person name="Reardon M."/>
            <person name="Tsitrin T."/>
            <person name="Vuong H."/>
            <person name="Weaver B."/>
            <person name="Ciecko A."/>
            <person name="Tallon L."/>
            <person name="Jackson J."/>
            <person name="Pai G."/>
            <person name="Aken S.V."/>
            <person name="Utterback T."/>
            <person name="Reidmuller S."/>
            <person name="Feldblyum T."/>
            <person name="Hsiao J."/>
            <person name="Zismann V."/>
            <person name="Iobst S."/>
            <person name="de Vazeille A.R."/>
            <person name="Buell C.R."/>
            <person name="Ying K."/>
            <person name="Li Y."/>
            <person name="Lu T."/>
            <person name="Huang Y."/>
            <person name="Zhao Q."/>
            <person name="Feng Q."/>
            <person name="Zhang L."/>
            <person name="Zhu J."/>
            <person name="Weng Q."/>
            <person name="Mu J."/>
            <person name="Lu Y."/>
            <person name="Fan D."/>
            <person name="Liu Y."/>
            <person name="Guan J."/>
            <person name="Zhang Y."/>
            <person name="Yu S."/>
            <person name="Liu X."/>
            <person name="Zhang Y."/>
            <person name="Hong G."/>
            <person name="Han B."/>
            <person name="Choisne N."/>
            <person name="Demange N."/>
            <person name="Orjeda G."/>
            <person name="Samain S."/>
            <person name="Cattolico L."/>
            <person name="Pelletier E."/>
            <person name="Couloux A."/>
            <person name="Segurens B."/>
            <person name="Wincker P."/>
            <person name="D'Hont A."/>
            <person name="Scarpelli C."/>
            <person name="Weissenbach J."/>
            <person name="Salanoubat M."/>
            <person name="Quetier F."/>
            <person name="Yu Y."/>
            <person name="Kim H.R."/>
            <person name="Rambo T."/>
            <person name="Currie J."/>
            <person name="Collura K."/>
            <person name="Luo M."/>
            <person name="Yang T."/>
            <person name="Ammiraju J.S.S."/>
            <person name="Engler F."/>
            <person name="Soderlund C."/>
            <person name="Wing R.A."/>
            <person name="Palmer L.E."/>
            <person name="de la Bastide M."/>
            <person name="Spiegel L."/>
            <person name="Nascimento L."/>
            <person name="Zutavern T."/>
            <person name="O'Shaughnessy A."/>
            <person name="Dike S."/>
            <person name="Dedhia N."/>
            <person name="Preston R."/>
            <person name="Balija V."/>
            <person name="McCombie W.R."/>
            <person name="Chow T."/>
            <person name="Chen H."/>
            <person name="Chung M."/>
            <person name="Chen C."/>
            <person name="Shaw J."/>
            <person name="Wu H."/>
            <person name="Hsiao K."/>
            <person name="Chao Y."/>
            <person name="Chu M."/>
            <person name="Cheng C."/>
            <person name="Hour A."/>
            <person name="Lee P."/>
            <person name="Lin S."/>
            <person name="Lin Y."/>
            <person name="Liou J."/>
            <person name="Liu S."/>
            <person name="Hsing Y."/>
            <person name="Raghuvanshi S."/>
            <person name="Mohanty A."/>
            <person name="Bharti A.K."/>
            <person name="Gaur A."/>
            <person name="Gupta V."/>
            <person name="Kumar D."/>
            <person name="Ravi V."/>
            <person name="Vij S."/>
            <person name="Kapur A."/>
            <person name="Khurana P."/>
            <person name="Khurana P."/>
            <person name="Khurana J.P."/>
            <person name="Tyagi A.K."/>
            <person name="Gaikwad K."/>
            <person name="Singh A."/>
            <person name="Dalal V."/>
            <person name="Srivastava S."/>
            <person name="Dixit A."/>
            <person name="Pal A.K."/>
            <person name="Ghazi I.A."/>
            <person name="Yadav M."/>
            <person name="Pandit A."/>
            <person name="Bhargava A."/>
            <person name="Sureshbabu K."/>
            <person name="Batra K."/>
            <person name="Sharma T.R."/>
            <person name="Mohapatra T."/>
            <person name="Singh N.K."/>
            <person name="Messing J."/>
            <person name="Nelson A.B."/>
            <person name="Fuks G."/>
            <person name="Kavchok S."/>
            <person name="Keizer G."/>
            <person name="Linton E."/>
            <person name="Llaca V."/>
            <person name="Song R."/>
            <person name="Tanyolac B."/>
            <person name="Young S."/>
            <person name="Ho-Il K."/>
            <person name="Hahn J.H."/>
            <person name="Sangsakoo G."/>
            <person name="Vanavichit A."/>
            <person name="de Mattos Luiz.A.T."/>
            <person name="Zimmer P.D."/>
            <person name="Malone G."/>
            <person name="Dellagostin O."/>
            <person name="de Oliveira A.C."/>
            <person name="Bevan M."/>
            <person name="Bancroft I."/>
            <person name="Minx P."/>
            <person name="Cordum H."/>
            <person name="Wilson R."/>
            <person name="Cheng Z."/>
            <person name="Jin W."/>
            <person name="Jiang J."/>
            <person name="Leong S.A."/>
            <person name="Iwama H."/>
            <person name="Gojobori T."/>
            <person name="Itoh T."/>
            <person name="Niimura Y."/>
            <person name="Fujii Y."/>
            <person name="Habara T."/>
            <person name="Sakai H."/>
            <person name="Sato Y."/>
            <person name="Wilson G."/>
            <person name="Kumar K."/>
            <person name="McCouch S."/>
            <person name="Juretic N."/>
            <person name="Hoen D."/>
            <person name="Wright S."/>
            <person name="Bruskiewich R."/>
            <person name="Bureau T."/>
            <person name="Miyao A."/>
            <person name="Hirochika H."/>
            <person name="Nishikawa T."/>
            <person name="Kadowaki K."/>
            <person name="Sugiura M."/>
            <person name="Burr B."/>
            <person name="Sasaki T."/>
        </authorList>
    </citation>
    <scope>NUCLEOTIDE SEQUENCE [LARGE SCALE GENOMIC DNA]</scope>
    <source>
        <strain evidence="5">cv. Nipponbare</strain>
    </source>
</reference>
<keyword evidence="2" id="KW-0472">Membrane</keyword>
<evidence type="ECO:0000256" key="1">
    <source>
        <dbReference type="SAM" id="MobiDB-lite"/>
    </source>
</evidence>
<feature type="transmembrane region" description="Helical" evidence="2">
    <location>
        <begin position="415"/>
        <end position="437"/>
    </location>
</feature>
<gene>
    <name evidence="3" type="ordered locus">LOC_Os10g11080</name>
</gene>
<keyword evidence="2" id="KW-0812">Transmembrane</keyword>
<feature type="region of interest" description="Disordered" evidence="1">
    <location>
        <begin position="268"/>
        <end position="293"/>
    </location>
</feature>
<dbReference type="Proteomes" id="UP000000763">
    <property type="component" value="Chromosome 10"/>
</dbReference>
<dbReference type="PANTHER" id="PTHR34676">
    <property type="entry name" value="DUF4219 DOMAIN-CONTAINING PROTEIN-RELATED"/>
    <property type="match status" value="1"/>
</dbReference>
<dbReference type="EMBL" id="AC104616">
    <property type="protein sequence ID" value="AAX95548.1"/>
    <property type="molecule type" value="Genomic_DNA"/>
</dbReference>
<dbReference type="PANTHER" id="PTHR34676:SF17">
    <property type="entry name" value="OS06G0684500 PROTEIN"/>
    <property type="match status" value="1"/>
</dbReference>
<evidence type="ECO:0000256" key="2">
    <source>
        <dbReference type="SAM" id="Phobius"/>
    </source>
</evidence>
<evidence type="ECO:0000313" key="5">
    <source>
        <dbReference type="Proteomes" id="UP000000763"/>
    </source>
</evidence>
<reference evidence="4" key="2">
    <citation type="submission" date="2005-04" db="EMBL/GenBank/DDBJ databases">
        <authorList>
            <person name="Buell R."/>
        </authorList>
    </citation>
    <scope>NUCLEOTIDE SEQUENCE</scope>
</reference>
<organism evidence="4 5">
    <name type="scientific">Oryza sativa subsp. japonica</name>
    <name type="common">Rice</name>
    <dbReference type="NCBI Taxonomy" id="39947"/>
    <lineage>
        <taxon>Eukaryota</taxon>
        <taxon>Viridiplantae</taxon>
        <taxon>Streptophyta</taxon>
        <taxon>Embryophyta</taxon>
        <taxon>Tracheophyta</taxon>
        <taxon>Spermatophyta</taxon>
        <taxon>Magnoliopsida</taxon>
        <taxon>Liliopsida</taxon>
        <taxon>Poales</taxon>
        <taxon>Poaceae</taxon>
        <taxon>BOP clade</taxon>
        <taxon>Oryzoideae</taxon>
        <taxon>Oryzeae</taxon>
        <taxon>Oryzinae</taxon>
        <taxon>Oryza</taxon>
        <taxon>Oryza sativa</taxon>
    </lineage>
</organism>
<protein>
    <submittedName>
        <fullName evidence="3">Polyprotein</fullName>
    </submittedName>
</protein>
<sequence length="439" mass="49881">MAKKFSSKPHIYNGVDFDYWKKKMESYITSQGYDVWMKVARVYEIPERIETIAQKTDFENNCKAQNILLSGISQSNFDRVSHLETANEIWKALNNFHTGSTNIKELQKDVFKKDYIKFEMSSGESLDDYLGRFNKILSDLRSVDDSCDVNYSQSEIARHFMNGFDMIVCDVKVTSIQESVDMNTLILDVLYSKLKTYQMNILSKRTDSKSTAVVSSSGSSLDTSPKDVLVIFNALSNDQLEEISDEDLVLVANRFSRAIRLGHLRSHCNKLGRNPKEPQDDIKNTKQNKKQFKNMKMKKFYQKALDEAFAAVQESSDVEFESDEDDDKGNKGKNDVCLMARSVDEDSDCDNEMVILLVSVLDLLENRKKNRKLLLRKIGGKKRVETGGQNRRFTPGQTGGKPLVRPLHLSGQTGLGYIFLTGNGLNFLLVMLLLVLVTS</sequence>
<evidence type="ECO:0000313" key="3">
    <source>
        <dbReference type="EMBL" id="AAN04980.1"/>
    </source>
</evidence>
<proteinExistence type="predicted"/>
<dbReference type="Pfam" id="PF14223">
    <property type="entry name" value="Retrotran_gag_2"/>
    <property type="match status" value="1"/>
</dbReference>
<feature type="compositionally biased region" description="Basic and acidic residues" evidence="1">
    <location>
        <begin position="274"/>
        <end position="284"/>
    </location>
</feature>